<dbReference type="PRINTS" id="PR00081">
    <property type="entry name" value="GDHRDH"/>
</dbReference>
<feature type="signal peptide" evidence="3">
    <location>
        <begin position="1"/>
        <end position="20"/>
    </location>
</feature>
<keyword evidence="4" id="KW-0560">Oxidoreductase</keyword>
<dbReference type="EC" id="1.-.-.-" evidence="4"/>
<dbReference type="SUPFAM" id="SSF51735">
    <property type="entry name" value="NAD(P)-binding Rossmann-fold domains"/>
    <property type="match status" value="1"/>
</dbReference>
<comment type="similarity">
    <text evidence="1 2">Belongs to the short-chain dehydrogenases/reductases (SDR) family.</text>
</comment>
<dbReference type="EMBL" id="JATAAI010000018">
    <property type="protein sequence ID" value="KAK1739516.1"/>
    <property type="molecule type" value="Genomic_DNA"/>
</dbReference>
<dbReference type="CDD" id="cd05233">
    <property type="entry name" value="SDR_c"/>
    <property type="match status" value="1"/>
</dbReference>
<dbReference type="InterPro" id="IPR002347">
    <property type="entry name" value="SDR_fam"/>
</dbReference>
<evidence type="ECO:0000256" key="1">
    <source>
        <dbReference type="ARBA" id="ARBA00006484"/>
    </source>
</evidence>
<dbReference type="InterPro" id="IPR036291">
    <property type="entry name" value="NAD(P)-bd_dom_sf"/>
</dbReference>
<organism evidence="4 5">
    <name type="scientific">Skeletonema marinoi</name>
    <dbReference type="NCBI Taxonomy" id="267567"/>
    <lineage>
        <taxon>Eukaryota</taxon>
        <taxon>Sar</taxon>
        <taxon>Stramenopiles</taxon>
        <taxon>Ochrophyta</taxon>
        <taxon>Bacillariophyta</taxon>
        <taxon>Coscinodiscophyceae</taxon>
        <taxon>Thalassiosirophycidae</taxon>
        <taxon>Thalassiosirales</taxon>
        <taxon>Skeletonemataceae</taxon>
        <taxon>Skeletonema</taxon>
        <taxon>Skeletonema marinoi-dohrnii complex</taxon>
    </lineage>
</organism>
<proteinExistence type="inferred from homology"/>
<dbReference type="Pfam" id="PF00106">
    <property type="entry name" value="adh_short"/>
    <property type="match status" value="1"/>
</dbReference>
<dbReference type="PROSITE" id="PS00061">
    <property type="entry name" value="ADH_SHORT"/>
    <property type="match status" value="1"/>
</dbReference>
<comment type="caution">
    <text evidence="4">The sequence shown here is derived from an EMBL/GenBank/DDBJ whole genome shotgun (WGS) entry which is preliminary data.</text>
</comment>
<evidence type="ECO:0000256" key="3">
    <source>
        <dbReference type="SAM" id="SignalP"/>
    </source>
</evidence>
<evidence type="ECO:0000313" key="4">
    <source>
        <dbReference type="EMBL" id="KAK1739516.1"/>
    </source>
</evidence>
<name>A0AAD8Y6C9_9STRA</name>
<dbReference type="AlphaFoldDB" id="A0AAD8Y6C9"/>
<dbReference type="Proteomes" id="UP001224775">
    <property type="component" value="Unassembled WGS sequence"/>
</dbReference>
<gene>
    <name evidence="4" type="ORF">QTG54_010059</name>
</gene>
<reference evidence="4" key="1">
    <citation type="submission" date="2023-06" db="EMBL/GenBank/DDBJ databases">
        <title>Survivors Of The Sea: Transcriptome response of Skeletonema marinoi to long-term dormancy.</title>
        <authorList>
            <person name="Pinder M.I.M."/>
            <person name="Kourtchenko O."/>
            <person name="Robertson E.K."/>
            <person name="Larsson T."/>
            <person name="Maumus F."/>
            <person name="Osuna-Cruz C.M."/>
            <person name="Vancaester E."/>
            <person name="Stenow R."/>
            <person name="Vandepoele K."/>
            <person name="Ploug H."/>
            <person name="Bruchert V."/>
            <person name="Godhe A."/>
            <person name="Topel M."/>
        </authorList>
    </citation>
    <scope>NUCLEOTIDE SEQUENCE</scope>
    <source>
        <strain evidence="4">R05AC</strain>
    </source>
</reference>
<dbReference type="InterPro" id="IPR020904">
    <property type="entry name" value="Sc_DH/Rdtase_CS"/>
</dbReference>
<protein>
    <submittedName>
        <fullName evidence="4">SDR family NAD(P)-dependent oxidoreductase</fullName>
        <ecNumber evidence="4">1.-.-.-</ecNumber>
    </submittedName>
</protein>
<evidence type="ECO:0000313" key="5">
    <source>
        <dbReference type="Proteomes" id="UP001224775"/>
    </source>
</evidence>
<keyword evidence="5" id="KW-1185">Reference proteome</keyword>
<accession>A0AAD8Y6C9</accession>
<evidence type="ECO:0000256" key="2">
    <source>
        <dbReference type="RuleBase" id="RU000363"/>
    </source>
</evidence>
<keyword evidence="3" id="KW-0732">Signal</keyword>
<dbReference type="Gene3D" id="3.40.50.720">
    <property type="entry name" value="NAD(P)-binding Rossmann-like Domain"/>
    <property type="match status" value="1"/>
</dbReference>
<feature type="chain" id="PRO_5042002020" evidence="3">
    <location>
        <begin position="21"/>
        <end position="287"/>
    </location>
</feature>
<dbReference type="PANTHER" id="PTHR42760">
    <property type="entry name" value="SHORT-CHAIN DEHYDROGENASES/REDUCTASES FAMILY MEMBER"/>
    <property type="match status" value="1"/>
</dbReference>
<dbReference type="GO" id="GO:0016616">
    <property type="term" value="F:oxidoreductase activity, acting on the CH-OH group of donors, NAD or NADP as acceptor"/>
    <property type="evidence" value="ECO:0007669"/>
    <property type="project" value="TreeGrafter"/>
</dbReference>
<sequence>MTSKLLLSILLIITLPITSTSMMMSSARLAGQRVVVTGAGRGIGRALALICSREGANVAILSRTQSELEETASLAASNSKDDDCPSMSLHVADVTNVSEVEDTIATILKKWGGIDILINNAGTSQKPKGTLETLSAYDLRTLLDLNVVGVHIVTSAVLRQSMLPTKNGKIINIGSRAGKVGYPSNSHYCASKFALEGMTAALAEELRDKGIQVNSYAPGLVNTRSFPKPEGRKGVRSAESIEDGFFTVLEGGVTGHYLHADELDEAREKGLEDSAALKPIGEAIFSP</sequence>
<dbReference type="PRINTS" id="PR00080">
    <property type="entry name" value="SDRFAMILY"/>
</dbReference>